<evidence type="ECO:0000313" key="2">
    <source>
        <dbReference type="Proteomes" id="UP000257109"/>
    </source>
</evidence>
<evidence type="ECO:0000313" key="1">
    <source>
        <dbReference type="EMBL" id="RDX58557.1"/>
    </source>
</evidence>
<comment type="caution">
    <text evidence="1">The sequence shown here is derived from an EMBL/GenBank/DDBJ whole genome shotgun (WGS) entry which is preliminary data.</text>
</comment>
<accession>A0A371E196</accession>
<proteinExistence type="predicted"/>
<organism evidence="1 2">
    <name type="scientific">Mucuna pruriens</name>
    <name type="common">Velvet bean</name>
    <name type="synonym">Dolichos pruriens</name>
    <dbReference type="NCBI Taxonomy" id="157652"/>
    <lineage>
        <taxon>Eukaryota</taxon>
        <taxon>Viridiplantae</taxon>
        <taxon>Streptophyta</taxon>
        <taxon>Embryophyta</taxon>
        <taxon>Tracheophyta</taxon>
        <taxon>Spermatophyta</taxon>
        <taxon>Magnoliopsida</taxon>
        <taxon>eudicotyledons</taxon>
        <taxon>Gunneridae</taxon>
        <taxon>Pentapetalae</taxon>
        <taxon>rosids</taxon>
        <taxon>fabids</taxon>
        <taxon>Fabales</taxon>
        <taxon>Fabaceae</taxon>
        <taxon>Papilionoideae</taxon>
        <taxon>50 kb inversion clade</taxon>
        <taxon>NPAAA clade</taxon>
        <taxon>indigoferoid/millettioid clade</taxon>
        <taxon>Phaseoleae</taxon>
        <taxon>Mucuna</taxon>
    </lineage>
</organism>
<keyword evidence="2" id="KW-1185">Reference proteome</keyword>
<dbReference type="EMBL" id="QJKJ01017364">
    <property type="protein sequence ID" value="RDX58557.1"/>
    <property type="molecule type" value="Genomic_DNA"/>
</dbReference>
<gene>
    <name evidence="1" type="ORF">CR513_62118</name>
</gene>
<dbReference type="AlphaFoldDB" id="A0A371E196"/>
<name>A0A371E196_MUCPR</name>
<feature type="non-terminal residue" evidence="1">
    <location>
        <position position="1"/>
    </location>
</feature>
<dbReference type="Proteomes" id="UP000257109">
    <property type="component" value="Unassembled WGS sequence"/>
</dbReference>
<reference evidence="1" key="1">
    <citation type="submission" date="2018-05" db="EMBL/GenBank/DDBJ databases">
        <title>Draft genome of Mucuna pruriens seed.</title>
        <authorList>
            <person name="Nnadi N.E."/>
            <person name="Vos R."/>
            <person name="Hasami M.H."/>
            <person name="Devisetty U.K."/>
            <person name="Aguiy J.C."/>
        </authorList>
    </citation>
    <scope>NUCLEOTIDE SEQUENCE [LARGE SCALE GENOMIC DNA]</scope>
    <source>
        <strain evidence="1">JCA_2017</strain>
    </source>
</reference>
<protein>
    <submittedName>
        <fullName evidence="1">Uncharacterized protein</fullName>
    </submittedName>
</protein>
<sequence length="184" mass="21560">MFDWVPDDMPKIDLDSHCQKLMTNPIVKHVSWTKEGLMRKGTKQQWMNPIDLLKLGLIGRLNTSPGYPIYKVANKFCLVDKTFTRQIHSLMDIHLNLVDEYKIVFITNNSNFCYQWLMDKIFKGKIVKNLEVYIDYIVVKAIEANNHTKLECSNSHRSSHNTLQIIVKNQRLAMPLLSMHKKEK</sequence>